<protein>
    <submittedName>
        <fullName evidence="1">Uncharacterized protein</fullName>
    </submittedName>
</protein>
<organism evidence="1 2">
    <name type="scientific">Actinopolyspora alba</name>
    <dbReference type="NCBI Taxonomy" id="673379"/>
    <lineage>
        <taxon>Bacteria</taxon>
        <taxon>Bacillati</taxon>
        <taxon>Actinomycetota</taxon>
        <taxon>Actinomycetes</taxon>
        <taxon>Actinopolysporales</taxon>
        <taxon>Actinopolysporaceae</taxon>
        <taxon>Actinopolyspora</taxon>
        <taxon>Actinopolyspora alba group</taxon>
    </lineage>
</organism>
<sequence>MGYNVRIHANKTDQYPEAEQVQLDNGHLVLYKRGSLGPNNIDAIYAPGKWESVAKTSDQ</sequence>
<evidence type="ECO:0000313" key="2">
    <source>
        <dbReference type="Proteomes" id="UP000198716"/>
    </source>
</evidence>
<gene>
    <name evidence="1" type="ORF">SAMN04487819_11678</name>
</gene>
<name>A0A1I2BGB5_9ACTN</name>
<dbReference type="AlphaFoldDB" id="A0A1I2BGB5"/>
<reference evidence="2" key="1">
    <citation type="submission" date="2016-10" db="EMBL/GenBank/DDBJ databases">
        <authorList>
            <person name="Varghese N."/>
            <person name="Submissions S."/>
        </authorList>
    </citation>
    <scope>NUCLEOTIDE SEQUENCE [LARGE SCALE GENOMIC DNA]</scope>
    <source>
        <strain evidence="2">DSM 45004</strain>
    </source>
</reference>
<dbReference type="Proteomes" id="UP000198716">
    <property type="component" value="Unassembled WGS sequence"/>
</dbReference>
<evidence type="ECO:0000313" key="1">
    <source>
        <dbReference type="EMBL" id="SFE54888.1"/>
    </source>
</evidence>
<dbReference type="EMBL" id="FOMZ01000016">
    <property type="protein sequence ID" value="SFE54888.1"/>
    <property type="molecule type" value="Genomic_DNA"/>
</dbReference>
<dbReference type="RefSeq" id="WP_092929246.1">
    <property type="nucleotide sequence ID" value="NZ_FOMZ01000016.1"/>
</dbReference>
<accession>A0A1I2BGB5</accession>
<keyword evidence="2" id="KW-1185">Reference proteome</keyword>
<proteinExistence type="predicted"/>